<accession>A0A6A4QJH2</accession>
<comment type="caution">
    <text evidence="2">The sequence shown here is derived from an EMBL/GenBank/DDBJ whole genome shotgun (WGS) entry which is preliminary data.</text>
</comment>
<organism evidence="2 3">
    <name type="scientific">Lupinus albus</name>
    <name type="common">White lupine</name>
    <name type="synonym">Lupinus termis</name>
    <dbReference type="NCBI Taxonomy" id="3870"/>
    <lineage>
        <taxon>Eukaryota</taxon>
        <taxon>Viridiplantae</taxon>
        <taxon>Streptophyta</taxon>
        <taxon>Embryophyta</taxon>
        <taxon>Tracheophyta</taxon>
        <taxon>Spermatophyta</taxon>
        <taxon>Magnoliopsida</taxon>
        <taxon>eudicotyledons</taxon>
        <taxon>Gunneridae</taxon>
        <taxon>Pentapetalae</taxon>
        <taxon>rosids</taxon>
        <taxon>fabids</taxon>
        <taxon>Fabales</taxon>
        <taxon>Fabaceae</taxon>
        <taxon>Papilionoideae</taxon>
        <taxon>50 kb inversion clade</taxon>
        <taxon>genistoids sensu lato</taxon>
        <taxon>core genistoids</taxon>
        <taxon>Genisteae</taxon>
        <taxon>Lupinus</taxon>
    </lineage>
</organism>
<feature type="compositionally biased region" description="Polar residues" evidence="1">
    <location>
        <begin position="13"/>
        <end position="26"/>
    </location>
</feature>
<evidence type="ECO:0000256" key="1">
    <source>
        <dbReference type="SAM" id="MobiDB-lite"/>
    </source>
</evidence>
<dbReference type="EMBL" id="WOCE01000005">
    <property type="protein sequence ID" value="KAE9614615.1"/>
    <property type="molecule type" value="Genomic_DNA"/>
</dbReference>
<dbReference type="AlphaFoldDB" id="A0A6A4QJH2"/>
<evidence type="ECO:0000313" key="3">
    <source>
        <dbReference type="Proteomes" id="UP000447434"/>
    </source>
</evidence>
<protein>
    <submittedName>
        <fullName evidence="2">Uncharacterized protein</fullName>
    </submittedName>
</protein>
<name>A0A6A4QJH2_LUPAL</name>
<sequence length="40" mass="4254">MIFFRKGVKEINKQGQEANDDASASDTPLDARGSSGANNI</sequence>
<keyword evidence="3" id="KW-1185">Reference proteome</keyword>
<reference evidence="3" key="1">
    <citation type="journal article" date="2020" name="Nat. Commun.">
        <title>Genome sequence of the cluster root forming white lupin.</title>
        <authorList>
            <person name="Hufnagel B."/>
            <person name="Marques A."/>
            <person name="Soriano A."/>
            <person name="Marques L."/>
            <person name="Divol F."/>
            <person name="Doumas P."/>
            <person name="Sallet E."/>
            <person name="Mancinotti D."/>
            <person name="Carrere S."/>
            <person name="Marande W."/>
            <person name="Arribat S."/>
            <person name="Keller J."/>
            <person name="Huneau C."/>
            <person name="Blein T."/>
            <person name="Aime D."/>
            <person name="Laguerre M."/>
            <person name="Taylor J."/>
            <person name="Schubert V."/>
            <person name="Nelson M."/>
            <person name="Geu-Flores F."/>
            <person name="Crespi M."/>
            <person name="Gallardo-Guerrero K."/>
            <person name="Delaux P.-M."/>
            <person name="Salse J."/>
            <person name="Berges H."/>
            <person name="Guyot R."/>
            <person name="Gouzy J."/>
            <person name="Peret B."/>
        </authorList>
    </citation>
    <scope>NUCLEOTIDE SEQUENCE [LARGE SCALE GENOMIC DNA]</scope>
    <source>
        <strain evidence="3">cv. Amiga</strain>
    </source>
</reference>
<evidence type="ECO:0000313" key="2">
    <source>
        <dbReference type="EMBL" id="KAE9614615.1"/>
    </source>
</evidence>
<gene>
    <name evidence="2" type="ORF">Lalb_Chr05g0230041</name>
</gene>
<dbReference type="Proteomes" id="UP000447434">
    <property type="component" value="Chromosome 5"/>
</dbReference>
<feature type="region of interest" description="Disordered" evidence="1">
    <location>
        <begin position="1"/>
        <end position="40"/>
    </location>
</feature>
<proteinExistence type="predicted"/>